<protein>
    <recommendedName>
        <fullName evidence="3">Dehydrogenase E1 component domain-containing protein</fullName>
    </recommendedName>
</protein>
<dbReference type="PANTHER" id="PTHR11516">
    <property type="entry name" value="PYRUVATE DEHYDROGENASE E1 COMPONENT, ALPHA SUBUNIT BACTERIAL AND ORGANELLAR"/>
    <property type="match status" value="1"/>
</dbReference>
<gene>
    <name evidence="4" type="ORF">DGMP_12580</name>
</gene>
<dbReference type="Pfam" id="PF00676">
    <property type="entry name" value="E1_dh"/>
    <property type="match status" value="1"/>
</dbReference>
<dbReference type="RefSeq" id="WP_228856682.1">
    <property type="nucleotide sequence ID" value="NZ_AP024086.1"/>
</dbReference>
<dbReference type="KEGG" id="dbk:DGMP_12580"/>
<dbReference type="InterPro" id="IPR050642">
    <property type="entry name" value="PDH_E1_Alpha_Subunit"/>
</dbReference>
<dbReference type="Proteomes" id="UP000826725">
    <property type="component" value="Chromosome"/>
</dbReference>
<dbReference type="GO" id="GO:0016624">
    <property type="term" value="F:oxidoreductase activity, acting on the aldehyde or oxo group of donors, disulfide as acceptor"/>
    <property type="evidence" value="ECO:0007669"/>
    <property type="project" value="InterPro"/>
</dbReference>
<dbReference type="GO" id="GO:0006086">
    <property type="term" value="P:pyruvate decarboxylation to acetyl-CoA"/>
    <property type="evidence" value="ECO:0007669"/>
    <property type="project" value="TreeGrafter"/>
</dbReference>
<accession>A0A8D5FH61</accession>
<feature type="domain" description="Dehydrogenase E1 component" evidence="3">
    <location>
        <begin position="26"/>
        <end position="301"/>
    </location>
</feature>
<reference evidence="4" key="1">
    <citation type="submission" date="2020-09" db="EMBL/GenBank/DDBJ databases">
        <title>Desulfogranum mesoprofundum gen. nov., sp. nov., a novel mesophilic, sulfate-reducing chemolithoautotroph isolated from a deep-sea hydrothermal vent chimney in the Suiyo Seamount.</title>
        <authorList>
            <person name="Hashimoto Y."/>
            <person name="Nakagawa S."/>
        </authorList>
    </citation>
    <scope>NUCLEOTIDE SEQUENCE</scope>
    <source>
        <strain evidence="4">KT2</strain>
    </source>
</reference>
<organism evidence="4 5">
    <name type="scientific">Desulfomarina profundi</name>
    <dbReference type="NCBI Taxonomy" id="2772557"/>
    <lineage>
        <taxon>Bacteria</taxon>
        <taxon>Pseudomonadati</taxon>
        <taxon>Thermodesulfobacteriota</taxon>
        <taxon>Desulfobulbia</taxon>
        <taxon>Desulfobulbales</taxon>
        <taxon>Desulfobulbaceae</taxon>
        <taxon>Desulfomarina</taxon>
    </lineage>
</organism>
<proteinExistence type="predicted"/>
<name>A0A8D5FH61_9BACT</name>
<sequence length="304" mass="33191">MKLQDLCVDAVGELTEDERKKVFFSQMAAIRFCEEALLALFSKGLVRGTVHTCLGQEGCATGVVNGLDRKKDIICSNHRGHGHFLAYSFNFRGLVAEITGLESGVCGGIGGSQHLHMGNFYSNGILGGMPPVATGMAAAEKTKGSDSIVCVFLGDGAMAEGSFYEALNLAGLWKLPVLFVVEHNQYAQSTHWKMQHSGELEQRAATFGVPVFEVDGNMVERVFQATCECTASIRGGGGPGMLFLKTYRLGAHSKGEDHRSSAELDKYRVCDPLVQLRKQIDQQWCDDCEAELNREIRNLVDSLF</sequence>
<keyword evidence="2" id="KW-0786">Thiamine pyrophosphate</keyword>
<evidence type="ECO:0000256" key="2">
    <source>
        <dbReference type="ARBA" id="ARBA00023052"/>
    </source>
</evidence>
<evidence type="ECO:0000313" key="5">
    <source>
        <dbReference type="Proteomes" id="UP000826725"/>
    </source>
</evidence>
<evidence type="ECO:0000256" key="1">
    <source>
        <dbReference type="ARBA" id="ARBA00001964"/>
    </source>
</evidence>
<dbReference type="InterPro" id="IPR001017">
    <property type="entry name" value="DH_E1"/>
</dbReference>
<dbReference type="PANTHER" id="PTHR11516:SF2">
    <property type="entry name" value="PYRUVATE DEHYDROGENASE ALPHA SUBUNIT"/>
    <property type="match status" value="1"/>
</dbReference>
<evidence type="ECO:0000259" key="3">
    <source>
        <dbReference type="Pfam" id="PF00676"/>
    </source>
</evidence>
<evidence type="ECO:0000313" key="4">
    <source>
        <dbReference type="EMBL" id="BCL60565.1"/>
    </source>
</evidence>
<dbReference type="EMBL" id="AP024086">
    <property type="protein sequence ID" value="BCL60565.1"/>
    <property type="molecule type" value="Genomic_DNA"/>
</dbReference>
<comment type="cofactor">
    <cofactor evidence="1">
        <name>thiamine diphosphate</name>
        <dbReference type="ChEBI" id="CHEBI:58937"/>
    </cofactor>
</comment>
<dbReference type="CDD" id="cd02000">
    <property type="entry name" value="TPP_E1_PDC_ADC_BCADC"/>
    <property type="match status" value="1"/>
</dbReference>
<keyword evidence="5" id="KW-1185">Reference proteome</keyword>
<dbReference type="AlphaFoldDB" id="A0A8D5FH61"/>